<evidence type="ECO:0000313" key="4">
    <source>
        <dbReference type="Proteomes" id="UP001296706"/>
    </source>
</evidence>
<protein>
    <recommendedName>
        <fullName evidence="5">Integral membrane protein</fullName>
    </recommendedName>
</protein>
<keyword evidence="2" id="KW-1133">Transmembrane helix</keyword>
<dbReference type="Proteomes" id="UP001296706">
    <property type="component" value="Unassembled WGS sequence"/>
</dbReference>
<accession>A0ABX1RKJ1</accession>
<sequence>MAGYHDETDPFGSRGRPPQSSVRVDVSRLWVGGLATAAVAALIGLLGVLIVRAVLGIALHAPSTAGPFGDSDTVVLCGLAAVAALAVTGLAHLLLIGAPRPMDRFASLVGLLIAMPVVVPFLSPGPMSVALATAAIHLVIGLVIGTLVSGAAAAAVRPAPQRQRFEFE</sequence>
<evidence type="ECO:0000313" key="3">
    <source>
        <dbReference type="EMBL" id="NMH80878.1"/>
    </source>
</evidence>
<keyword evidence="2" id="KW-0812">Transmembrane</keyword>
<feature type="region of interest" description="Disordered" evidence="1">
    <location>
        <begin position="1"/>
        <end position="20"/>
    </location>
</feature>
<name>A0ABX1RKJ1_9PSEU</name>
<dbReference type="RefSeq" id="WP_169398925.1">
    <property type="nucleotide sequence ID" value="NZ_JAAXKY010000119.1"/>
</dbReference>
<feature type="transmembrane region" description="Helical" evidence="2">
    <location>
        <begin position="29"/>
        <end position="61"/>
    </location>
</feature>
<gene>
    <name evidence="3" type="ORF">HF577_27780</name>
</gene>
<evidence type="ECO:0008006" key="5">
    <source>
        <dbReference type="Google" id="ProtNLM"/>
    </source>
</evidence>
<organism evidence="3 4">
    <name type="scientific">Pseudonocardia xinjiangensis</name>
    <dbReference type="NCBI Taxonomy" id="75289"/>
    <lineage>
        <taxon>Bacteria</taxon>
        <taxon>Bacillati</taxon>
        <taxon>Actinomycetota</taxon>
        <taxon>Actinomycetes</taxon>
        <taxon>Pseudonocardiales</taxon>
        <taxon>Pseudonocardiaceae</taxon>
        <taxon>Pseudonocardia</taxon>
    </lineage>
</organism>
<keyword evidence="4" id="KW-1185">Reference proteome</keyword>
<dbReference type="EMBL" id="JAAXKY010000119">
    <property type="protein sequence ID" value="NMH80878.1"/>
    <property type="molecule type" value="Genomic_DNA"/>
</dbReference>
<feature type="transmembrane region" description="Helical" evidence="2">
    <location>
        <begin position="105"/>
        <end position="123"/>
    </location>
</feature>
<reference evidence="3 4" key="1">
    <citation type="submission" date="2020-04" db="EMBL/GenBank/DDBJ databases">
        <authorList>
            <person name="Klaysubun C."/>
            <person name="Duangmal K."/>
            <person name="Lipun K."/>
        </authorList>
    </citation>
    <scope>NUCLEOTIDE SEQUENCE [LARGE SCALE GENOMIC DNA]</scope>
    <source>
        <strain evidence="3 4">JCM 11839</strain>
    </source>
</reference>
<evidence type="ECO:0000256" key="2">
    <source>
        <dbReference type="SAM" id="Phobius"/>
    </source>
</evidence>
<comment type="caution">
    <text evidence="3">The sequence shown here is derived from an EMBL/GenBank/DDBJ whole genome shotgun (WGS) entry which is preliminary data.</text>
</comment>
<evidence type="ECO:0000256" key="1">
    <source>
        <dbReference type="SAM" id="MobiDB-lite"/>
    </source>
</evidence>
<dbReference type="InterPro" id="IPR045713">
    <property type="entry name" value="DUF6069"/>
</dbReference>
<feature type="transmembrane region" description="Helical" evidence="2">
    <location>
        <begin position="129"/>
        <end position="156"/>
    </location>
</feature>
<feature type="transmembrane region" description="Helical" evidence="2">
    <location>
        <begin position="73"/>
        <end position="98"/>
    </location>
</feature>
<keyword evidence="2" id="KW-0472">Membrane</keyword>
<dbReference type="Pfam" id="PF19545">
    <property type="entry name" value="DUF6069"/>
    <property type="match status" value="1"/>
</dbReference>
<proteinExistence type="predicted"/>